<dbReference type="Gene3D" id="1.10.357.10">
    <property type="entry name" value="Tetracycline Repressor, domain 2"/>
    <property type="match status" value="1"/>
</dbReference>
<evidence type="ECO:0000256" key="2">
    <source>
        <dbReference type="PROSITE-ProRule" id="PRU00335"/>
    </source>
</evidence>
<evidence type="ECO:0000313" key="4">
    <source>
        <dbReference type="EMBL" id="AGQ18725.1"/>
    </source>
</evidence>
<dbReference type="AlphaFoldDB" id="S5DPG1"/>
<accession>S5DPG1</accession>
<feature type="DNA-binding region" description="H-T-H motif" evidence="2">
    <location>
        <begin position="41"/>
        <end position="60"/>
    </location>
</feature>
<proteinExistence type="predicted"/>
<dbReference type="SUPFAM" id="SSF46689">
    <property type="entry name" value="Homeodomain-like"/>
    <property type="match status" value="1"/>
</dbReference>
<evidence type="ECO:0000256" key="1">
    <source>
        <dbReference type="ARBA" id="ARBA00023125"/>
    </source>
</evidence>
<dbReference type="EMBL" id="KC811110">
    <property type="protein sequence ID" value="AGQ18725.1"/>
    <property type="molecule type" value="Genomic_DNA"/>
</dbReference>
<protein>
    <submittedName>
        <fullName evidence="4">MedDCM-OCT-S24-C97-cds5</fullName>
    </submittedName>
</protein>
<feature type="domain" description="HTH tetR-type" evidence="3">
    <location>
        <begin position="17"/>
        <end position="78"/>
    </location>
</feature>
<dbReference type="GO" id="GO:0003677">
    <property type="term" value="F:DNA binding"/>
    <property type="evidence" value="ECO:0007669"/>
    <property type="project" value="UniProtKB-UniRule"/>
</dbReference>
<reference evidence="4" key="1">
    <citation type="journal article" date="2013" name="Sci. Rep.">
        <title>Metagenomics uncovers a new group of low GC and ultra-small marine Actinobacteria.</title>
        <authorList>
            <person name="Ghai R."/>
            <person name="Mizuno C.M."/>
            <person name="Picazo A."/>
            <person name="Camacho A."/>
            <person name="Rodriguez-Valera F."/>
        </authorList>
    </citation>
    <scope>NUCLEOTIDE SEQUENCE</scope>
</reference>
<organism evidence="4">
    <name type="scientific">Candidatus Actinomarina minuta</name>
    <dbReference type="NCBI Taxonomy" id="1389454"/>
    <lineage>
        <taxon>Bacteria</taxon>
        <taxon>Bacillati</taxon>
        <taxon>Actinomycetota</taxon>
        <taxon>Actinomycetes</taxon>
        <taxon>Candidatus Actinomarinidae</taxon>
        <taxon>Candidatus Actinomarinales</taxon>
        <taxon>Candidatus Actinomarineae</taxon>
        <taxon>Candidatus Actinomarinaceae</taxon>
        <taxon>Candidatus Actinomarina</taxon>
    </lineage>
</organism>
<dbReference type="Pfam" id="PF00440">
    <property type="entry name" value="TetR_N"/>
    <property type="match status" value="1"/>
</dbReference>
<dbReference type="InterPro" id="IPR001647">
    <property type="entry name" value="HTH_TetR"/>
</dbReference>
<name>S5DPG1_9ACTN</name>
<sequence>MTELQDGRAARQQTIYDENKMKLIETALDVINEIGDINEVTLSTIAKAAGVSPATAYNHFPDRMTDLFSSIVKLKLDVRETIMSMTTESKLIDTIKQIPYIYAKQMVDLGYTGQVLVSQMGHLQANDKWLEDDPVVVLTTLLTEEGTYKKDAQEIAEKITTTFRGAMFEYSLHRDKLENQYTAYTPDVFLQKCSLIVEDILKQY</sequence>
<keyword evidence="1 2" id="KW-0238">DNA-binding</keyword>
<dbReference type="PROSITE" id="PS50977">
    <property type="entry name" value="HTH_TETR_2"/>
    <property type="match status" value="1"/>
</dbReference>
<evidence type="ECO:0000259" key="3">
    <source>
        <dbReference type="PROSITE" id="PS50977"/>
    </source>
</evidence>
<dbReference type="InterPro" id="IPR009057">
    <property type="entry name" value="Homeodomain-like_sf"/>
</dbReference>